<feature type="coiled-coil region" evidence="1">
    <location>
        <begin position="49"/>
        <end position="83"/>
    </location>
</feature>
<reference evidence="2 3" key="1">
    <citation type="submission" date="2019-01" db="EMBL/GenBank/DDBJ databases">
        <title>Flavobacterium sp. nov.,isolated from freshwater.</title>
        <authorList>
            <person name="Zhang R."/>
            <person name="Du Z.-J."/>
        </authorList>
    </citation>
    <scope>NUCLEOTIDE SEQUENCE [LARGE SCALE GENOMIC DNA]</scope>
    <source>
        <strain evidence="2 3">1E403</strain>
    </source>
</reference>
<gene>
    <name evidence="2" type="ORF">EPI11_12265</name>
</gene>
<dbReference type="InterPro" id="IPR046679">
    <property type="entry name" value="DUF6549"/>
</dbReference>
<protein>
    <submittedName>
        <fullName evidence="2">Uncharacterized protein</fullName>
    </submittedName>
</protein>
<comment type="caution">
    <text evidence="2">The sequence shown here is derived from an EMBL/GenBank/DDBJ whole genome shotgun (WGS) entry which is preliminary data.</text>
</comment>
<evidence type="ECO:0000313" key="2">
    <source>
        <dbReference type="EMBL" id="RWW99720.1"/>
    </source>
</evidence>
<dbReference type="OrthoDB" id="1356506at2"/>
<organism evidence="2 3">
    <name type="scientific">Flavobacterium cerinum</name>
    <dbReference type="NCBI Taxonomy" id="2502784"/>
    <lineage>
        <taxon>Bacteria</taxon>
        <taxon>Pseudomonadati</taxon>
        <taxon>Bacteroidota</taxon>
        <taxon>Flavobacteriia</taxon>
        <taxon>Flavobacteriales</taxon>
        <taxon>Flavobacteriaceae</taxon>
        <taxon>Flavobacterium</taxon>
    </lineage>
</organism>
<proteinExistence type="predicted"/>
<dbReference type="EMBL" id="SBII01000008">
    <property type="protein sequence ID" value="RWW99720.1"/>
    <property type="molecule type" value="Genomic_DNA"/>
</dbReference>
<sequence length="211" mass="24386">MRNYITYIISIALVVTLLFSIEKCRYIHNRDVANLNALTDSLTHFKNKLGTKTAEIKTLQLNKEQLQDLILNKDKELALLAKEFSKVKSIVKYKTLVQFDTIRIAYKDTTPCLFRRSGEVKENWYSFSYNSDQKGITINALSTHTETTIINGFKRKWFLGRESVTTNITNSNPYIEVTQIKSAEVLVPEPWYKKWYVWLAVGISAGIFSSR</sequence>
<dbReference type="RefSeq" id="WP_128390269.1">
    <property type="nucleotide sequence ID" value="NZ_SBII01000008.1"/>
</dbReference>
<evidence type="ECO:0000256" key="1">
    <source>
        <dbReference type="SAM" id="Coils"/>
    </source>
</evidence>
<keyword evidence="1" id="KW-0175">Coiled coil</keyword>
<dbReference type="AlphaFoldDB" id="A0A3S3SE42"/>
<name>A0A3S3SE42_9FLAO</name>
<dbReference type="Pfam" id="PF20186">
    <property type="entry name" value="DUF6549"/>
    <property type="match status" value="1"/>
</dbReference>
<dbReference type="Proteomes" id="UP000287527">
    <property type="component" value="Unassembled WGS sequence"/>
</dbReference>
<accession>A0A3S3SE42</accession>
<keyword evidence="3" id="KW-1185">Reference proteome</keyword>
<evidence type="ECO:0000313" key="3">
    <source>
        <dbReference type="Proteomes" id="UP000287527"/>
    </source>
</evidence>